<proteinExistence type="predicted"/>
<organism evidence="1 2">
    <name type="scientific">Puccinia graminis f. sp. tritici</name>
    <dbReference type="NCBI Taxonomy" id="56615"/>
    <lineage>
        <taxon>Eukaryota</taxon>
        <taxon>Fungi</taxon>
        <taxon>Dikarya</taxon>
        <taxon>Basidiomycota</taxon>
        <taxon>Pucciniomycotina</taxon>
        <taxon>Pucciniomycetes</taxon>
        <taxon>Pucciniales</taxon>
        <taxon>Pucciniaceae</taxon>
        <taxon>Puccinia</taxon>
    </lineage>
</organism>
<dbReference type="AlphaFoldDB" id="A0A5B0SEW1"/>
<dbReference type="Proteomes" id="UP000325313">
    <property type="component" value="Unassembled WGS sequence"/>
</dbReference>
<protein>
    <submittedName>
        <fullName evidence="1">Uncharacterized protein</fullName>
    </submittedName>
</protein>
<comment type="caution">
    <text evidence="1">The sequence shown here is derived from an EMBL/GenBank/DDBJ whole genome shotgun (WGS) entry which is preliminary data.</text>
</comment>
<evidence type="ECO:0000313" key="2">
    <source>
        <dbReference type="Proteomes" id="UP000325313"/>
    </source>
</evidence>
<dbReference type="EMBL" id="VDEP01000035">
    <property type="protein sequence ID" value="KAA1136407.1"/>
    <property type="molecule type" value="Genomic_DNA"/>
</dbReference>
<sequence>MRVIFTSPDSLFVDWLRRQRVSATYFQALILGDLPREEAELVFRHEVENHPYIPSTIRLGNPSIHALCYSFQDDRR</sequence>
<gene>
    <name evidence="1" type="ORF">PGTUg99_030776</name>
</gene>
<accession>A0A5B0SEW1</accession>
<evidence type="ECO:0000313" key="1">
    <source>
        <dbReference type="EMBL" id="KAA1136407.1"/>
    </source>
</evidence>
<reference evidence="1 2" key="1">
    <citation type="submission" date="2019-05" db="EMBL/GenBank/DDBJ databases">
        <title>Emergence of the Ug99 lineage of the wheat stem rust pathogen through somatic hybridization.</title>
        <authorList>
            <person name="Li F."/>
            <person name="Upadhyaya N.M."/>
            <person name="Sperschneider J."/>
            <person name="Matny O."/>
            <person name="Nguyen-Phuc H."/>
            <person name="Mago R."/>
            <person name="Raley C."/>
            <person name="Miller M.E."/>
            <person name="Silverstein K.A.T."/>
            <person name="Henningsen E."/>
            <person name="Hirsch C.D."/>
            <person name="Visser B."/>
            <person name="Pretorius Z.A."/>
            <person name="Steffenson B.J."/>
            <person name="Schwessinger B."/>
            <person name="Dodds P.N."/>
            <person name="Figueroa M."/>
        </authorList>
    </citation>
    <scope>NUCLEOTIDE SEQUENCE [LARGE SCALE GENOMIC DNA]</scope>
    <source>
        <strain evidence="1 2">Ug99</strain>
    </source>
</reference>
<name>A0A5B0SEW1_PUCGR</name>